<feature type="region of interest" description="Disordered" evidence="1">
    <location>
        <begin position="23"/>
        <end position="42"/>
    </location>
</feature>
<dbReference type="AlphaFoldDB" id="A0A0V1G7F0"/>
<gene>
    <name evidence="2" type="ORF">T4C_1720</name>
</gene>
<sequence length="42" mass="4568">MARGKGALGIMNLNGSVQNCRKETAPGLTKRLDFEKPAPLRK</sequence>
<evidence type="ECO:0000313" key="3">
    <source>
        <dbReference type="Proteomes" id="UP000054826"/>
    </source>
</evidence>
<comment type="caution">
    <text evidence="2">The sequence shown here is derived from an EMBL/GenBank/DDBJ whole genome shotgun (WGS) entry which is preliminary data.</text>
</comment>
<proteinExistence type="predicted"/>
<dbReference type="EMBL" id="JYDV01006372">
    <property type="protein sequence ID" value="KRY94018.1"/>
    <property type="molecule type" value="Genomic_DNA"/>
</dbReference>
<reference evidence="2 3" key="1">
    <citation type="submission" date="2015-01" db="EMBL/GenBank/DDBJ databases">
        <title>Evolution of Trichinella species and genotypes.</title>
        <authorList>
            <person name="Korhonen P.K."/>
            <person name="Edoardo P."/>
            <person name="Giuseppe L.R."/>
            <person name="Gasser R.B."/>
        </authorList>
    </citation>
    <scope>NUCLEOTIDE SEQUENCE [LARGE SCALE GENOMIC DNA]</scope>
    <source>
        <strain evidence="2">ISS176</strain>
    </source>
</reference>
<accession>A0A0V1G7F0</accession>
<name>A0A0V1G7F0_TRIPS</name>
<evidence type="ECO:0000313" key="2">
    <source>
        <dbReference type="EMBL" id="KRY94018.1"/>
    </source>
</evidence>
<protein>
    <submittedName>
        <fullName evidence="2">Uncharacterized protein</fullName>
    </submittedName>
</protein>
<dbReference type="Proteomes" id="UP000054826">
    <property type="component" value="Unassembled WGS sequence"/>
</dbReference>
<organism evidence="2 3">
    <name type="scientific">Trichinella pseudospiralis</name>
    <name type="common">Parasitic roundworm</name>
    <dbReference type="NCBI Taxonomy" id="6337"/>
    <lineage>
        <taxon>Eukaryota</taxon>
        <taxon>Metazoa</taxon>
        <taxon>Ecdysozoa</taxon>
        <taxon>Nematoda</taxon>
        <taxon>Enoplea</taxon>
        <taxon>Dorylaimia</taxon>
        <taxon>Trichinellida</taxon>
        <taxon>Trichinellidae</taxon>
        <taxon>Trichinella</taxon>
    </lineage>
</organism>
<evidence type="ECO:0000256" key="1">
    <source>
        <dbReference type="SAM" id="MobiDB-lite"/>
    </source>
</evidence>